<dbReference type="SUPFAM" id="SSF48726">
    <property type="entry name" value="Immunoglobulin"/>
    <property type="match status" value="1"/>
</dbReference>
<feature type="disulfide bond" evidence="11">
    <location>
        <begin position="756"/>
        <end position="765"/>
    </location>
</feature>
<dbReference type="GO" id="GO:0005604">
    <property type="term" value="C:basement membrane"/>
    <property type="evidence" value="ECO:0007669"/>
    <property type="project" value="UniProtKB-SubCell"/>
</dbReference>
<keyword evidence="8" id="KW-0325">Glycoprotein</keyword>
<dbReference type="InterPro" id="IPR007110">
    <property type="entry name" value="Ig-like_dom"/>
</dbReference>
<evidence type="ECO:0008006" key="18">
    <source>
        <dbReference type="Google" id="ProtNLM"/>
    </source>
</evidence>
<dbReference type="InterPro" id="IPR050440">
    <property type="entry name" value="Laminin/Netrin_ECM"/>
</dbReference>
<keyword evidence="5" id="KW-0677">Repeat</keyword>
<keyword evidence="10" id="KW-0245">EGF-like domain</keyword>
<dbReference type="InterPro" id="IPR013783">
    <property type="entry name" value="Ig-like_fold"/>
</dbReference>
<name>V3ZCR3_LOTGI</name>
<proteinExistence type="predicted"/>
<feature type="non-terminal residue" evidence="16">
    <location>
        <position position="1"/>
    </location>
</feature>
<dbReference type="KEGG" id="lgi:LOTGIDRAFT_125410"/>
<evidence type="ECO:0000259" key="14">
    <source>
        <dbReference type="PROSITE" id="PS50835"/>
    </source>
</evidence>
<feature type="domain" description="EGF-like" evidence="12">
    <location>
        <begin position="437"/>
        <end position="479"/>
    </location>
</feature>
<dbReference type="InterPro" id="IPR036179">
    <property type="entry name" value="Ig-like_dom_sf"/>
</dbReference>
<keyword evidence="7 10" id="KW-1015">Disulfide bond</keyword>
<gene>
    <name evidence="16" type="ORF">LOTGIDRAFT_125410</name>
</gene>
<keyword evidence="9 11" id="KW-0424">Laminin EGF-like domain</keyword>
<evidence type="ECO:0000256" key="11">
    <source>
        <dbReference type="PROSITE-ProRule" id="PRU00460"/>
    </source>
</evidence>
<dbReference type="InterPro" id="IPR000034">
    <property type="entry name" value="Laminin_IV"/>
</dbReference>
<dbReference type="CDD" id="cd00055">
    <property type="entry name" value="EGF_Lam"/>
    <property type="match status" value="6"/>
</dbReference>
<feature type="domain" description="Laminin IV type A" evidence="15">
    <location>
        <begin position="927"/>
        <end position="1107"/>
    </location>
</feature>
<evidence type="ECO:0000256" key="4">
    <source>
        <dbReference type="ARBA" id="ARBA00022729"/>
    </source>
</evidence>
<comment type="caution">
    <text evidence="10">Lacks conserved residue(s) required for the propagation of feature annotation.</text>
</comment>
<evidence type="ECO:0000256" key="6">
    <source>
        <dbReference type="ARBA" id="ARBA00022869"/>
    </source>
</evidence>
<dbReference type="HOGENOM" id="CLU_263552_0_0_1"/>
<dbReference type="SMART" id="SM00180">
    <property type="entry name" value="EGF_Lam"/>
    <property type="match status" value="9"/>
</dbReference>
<dbReference type="PROSITE" id="PS50027">
    <property type="entry name" value="EGF_LAM_2"/>
    <property type="match status" value="5"/>
</dbReference>
<dbReference type="GO" id="GO:0030154">
    <property type="term" value="P:cell differentiation"/>
    <property type="evidence" value="ECO:0007669"/>
    <property type="project" value="UniProtKB-ARBA"/>
</dbReference>
<dbReference type="FunFam" id="2.10.25.10:FF:000033">
    <property type="entry name" value="Laminin subunit alpha 2"/>
    <property type="match status" value="3"/>
</dbReference>
<evidence type="ECO:0000259" key="15">
    <source>
        <dbReference type="PROSITE" id="PS51115"/>
    </source>
</evidence>
<evidence type="ECO:0000256" key="9">
    <source>
        <dbReference type="ARBA" id="ARBA00023292"/>
    </source>
</evidence>
<dbReference type="FunFam" id="2.10.25.10:FF:000090">
    <property type="entry name" value="laminin subunit alpha"/>
    <property type="match status" value="2"/>
</dbReference>
<reference evidence="16 17" key="1">
    <citation type="journal article" date="2013" name="Nature">
        <title>Insights into bilaterian evolution from three spiralian genomes.</title>
        <authorList>
            <person name="Simakov O."/>
            <person name="Marletaz F."/>
            <person name="Cho S.J."/>
            <person name="Edsinger-Gonzales E."/>
            <person name="Havlak P."/>
            <person name="Hellsten U."/>
            <person name="Kuo D.H."/>
            <person name="Larsson T."/>
            <person name="Lv J."/>
            <person name="Arendt D."/>
            <person name="Savage R."/>
            <person name="Osoegawa K."/>
            <person name="de Jong P."/>
            <person name="Grimwood J."/>
            <person name="Chapman J.A."/>
            <person name="Shapiro H."/>
            <person name="Aerts A."/>
            <person name="Otillar R.P."/>
            <person name="Terry A.Y."/>
            <person name="Boore J.L."/>
            <person name="Grigoriev I.V."/>
            <person name="Lindberg D.R."/>
            <person name="Seaver E.C."/>
            <person name="Weisblat D.A."/>
            <person name="Putnam N.H."/>
            <person name="Rokhsar D.S."/>
        </authorList>
    </citation>
    <scope>NUCLEOTIDE SEQUENCE [LARGE SCALE GENOMIC DNA]</scope>
</reference>
<keyword evidence="17" id="KW-1185">Reference proteome</keyword>
<evidence type="ECO:0000256" key="3">
    <source>
        <dbReference type="ARBA" id="ARBA00022530"/>
    </source>
</evidence>
<dbReference type="Proteomes" id="UP000030746">
    <property type="component" value="Unassembled WGS sequence"/>
</dbReference>
<organism evidence="16 17">
    <name type="scientific">Lottia gigantea</name>
    <name type="common">Giant owl limpet</name>
    <dbReference type="NCBI Taxonomy" id="225164"/>
    <lineage>
        <taxon>Eukaryota</taxon>
        <taxon>Metazoa</taxon>
        <taxon>Spiralia</taxon>
        <taxon>Lophotrochozoa</taxon>
        <taxon>Mollusca</taxon>
        <taxon>Gastropoda</taxon>
        <taxon>Patellogastropoda</taxon>
        <taxon>Lottioidea</taxon>
        <taxon>Lottiidae</taxon>
        <taxon>Lottia</taxon>
    </lineage>
</organism>
<dbReference type="EMBL" id="KB202620">
    <property type="protein sequence ID" value="ESO88858.1"/>
    <property type="molecule type" value="Genomic_DNA"/>
</dbReference>
<dbReference type="Pfam" id="PF24973">
    <property type="entry name" value="EGF_LMN_ATRN"/>
    <property type="match status" value="3"/>
</dbReference>
<dbReference type="SUPFAM" id="SSF57196">
    <property type="entry name" value="EGF/Laminin"/>
    <property type="match status" value="8"/>
</dbReference>
<feature type="disulfide bond" evidence="11">
    <location>
        <begin position="871"/>
        <end position="880"/>
    </location>
</feature>
<dbReference type="SMART" id="SM00181">
    <property type="entry name" value="EGF"/>
    <property type="match status" value="7"/>
</dbReference>
<dbReference type="SMART" id="SM00281">
    <property type="entry name" value="LamB"/>
    <property type="match status" value="3"/>
</dbReference>
<dbReference type="PROSITE" id="PS51115">
    <property type="entry name" value="LAMININ_IVA"/>
    <property type="match status" value="3"/>
</dbReference>
<dbReference type="InterPro" id="IPR000742">
    <property type="entry name" value="EGF"/>
</dbReference>
<protein>
    <recommendedName>
        <fullName evidence="18">Basement membrane-specific heparan sulfate proteoglycan core protein</fullName>
    </recommendedName>
</protein>
<dbReference type="CTD" id="20232490"/>
<evidence type="ECO:0000256" key="2">
    <source>
        <dbReference type="ARBA" id="ARBA00022525"/>
    </source>
</evidence>
<dbReference type="PROSITE" id="PS50835">
    <property type="entry name" value="IG_LIKE"/>
    <property type="match status" value="1"/>
</dbReference>
<evidence type="ECO:0000313" key="17">
    <source>
        <dbReference type="Proteomes" id="UP000030746"/>
    </source>
</evidence>
<dbReference type="OrthoDB" id="6141520at2759"/>
<feature type="domain" description="Laminin IV type A" evidence="15">
    <location>
        <begin position="524"/>
        <end position="703"/>
    </location>
</feature>
<comment type="subcellular location">
    <subcellularLocation>
        <location evidence="1">Secreted</location>
        <location evidence="1">Extracellular space</location>
        <location evidence="1">Extracellular matrix</location>
        <location evidence="1">Basement membrane</location>
    </subcellularLocation>
</comment>
<evidence type="ECO:0000256" key="1">
    <source>
        <dbReference type="ARBA" id="ARBA00004302"/>
    </source>
</evidence>
<feature type="disulfide bond" evidence="10">
    <location>
        <begin position="469"/>
        <end position="478"/>
    </location>
</feature>
<dbReference type="PROSITE" id="PS00022">
    <property type="entry name" value="EGF_1"/>
    <property type="match status" value="1"/>
</dbReference>
<evidence type="ECO:0000256" key="5">
    <source>
        <dbReference type="ARBA" id="ARBA00022737"/>
    </source>
</evidence>
<keyword evidence="3" id="KW-0272">Extracellular matrix</keyword>
<dbReference type="GO" id="GO:0009888">
    <property type="term" value="P:tissue development"/>
    <property type="evidence" value="ECO:0007669"/>
    <property type="project" value="TreeGrafter"/>
</dbReference>
<dbReference type="InterPro" id="IPR056863">
    <property type="entry name" value="LMN_ATRN_NET-like_EGF"/>
</dbReference>
<evidence type="ECO:0000256" key="7">
    <source>
        <dbReference type="ARBA" id="ARBA00023157"/>
    </source>
</evidence>
<accession>V3ZCR3</accession>
<dbReference type="GeneID" id="20232490"/>
<dbReference type="Gene3D" id="2.10.25.10">
    <property type="entry name" value="Laminin"/>
    <property type="match status" value="9"/>
</dbReference>
<dbReference type="PANTHER" id="PTHR10574:SF406">
    <property type="entry name" value="LAMININ SUBUNIT ALPHA 5"/>
    <property type="match status" value="1"/>
</dbReference>
<feature type="disulfide bond" evidence="11">
    <location>
        <begin position="355"/>
        <end position="364"/>
    </location>
</feature>
<dbReference type="Pfam" id="PF00052">
    <property type="entry name" value="Laminin_B"/>
    <property type="match status" value="3"/>
</dbReference>
<feature type="disulfide bond" evidence="11">
    <location>
        <begin position="1161"/>
        <end position="1170"/>
    </location>
</feature>
<feature type="domain" description="Ig-like" evidence="14">
    <location>
        <begin position="1"/>
        <end position="41"/>
    </location>
</feature>
<feature type="domain" description="Laminin EGF-like" evidence="13">
    <location>
        <begin position="336"/>
        <end position="385"/>
    </location>
</feature>
<sequence length="1276" mass="141443">WGHIPSGDRVTSTSIDGRGSLTITGVVPDDSGAYTCEAINNKGSIFAVPDAIIIVRRQSGICKPPRYNSDAKSEAECIRCFCFGQTEQCFSSGLYNTKVISCISSRSIFRAKYIATCFAIAKGDLFPVEEGFITFIPSTREFSVQDFQQVLRGDSYYWKLPKQYLGNRITSYGGDLTYRVYYDVQGFRSGDLTSDPDVIISGNGITLYHRSRQQARPDSQFTVDIPLTESSWDRSETSRRGDTLISEYASREDLMMVLENVTSILIRATYDTRQTSTRISNVLLSSTTQQERGFGKAVRVEDCSCPTGYTGLSCEQCAAGFYRVNRGRYLGECVPCNCNGHSNDCDPLSGVCRNCRDYTTGPYCDLCLEGYAGNPRRGTPNDCQACPCPLTVKSNQFSSTCVLDNDGLITCTNCPDGYEGRQCERCAEGFEGNPRVVGDRCVQVDVTERCDPRGSLSPTPNPLTGTCTCRANVQGQLCDQCKAQSYYLSSDYPYGCLACFCMGVTEFCTSTLQNRAQIGVSFNNDRMGVTLSDMLQRTTIRDGFTINSNDRELVYRGFQNQPKEIYYWSLPSRFLGDKVSAYGGYLRFTLRYRPGIDNSPISIEQPIVEIKGNDIDLIYKTDRQVPANSQEPFQISLFEQNWFRMDGQPATREFLLMALADLDAILIRASYTEETDEVALSDVTLDVAENRQTGQDRAWAVEECACPRGYKGLSCEDCDTGYTRTGSGLYLGLCGRCQCNGHSNECDPESGVCRNCQHNTEGDSCERCQAGYYGDASRGTINDCQKCPCPLTEYPNQFSPTCILDTDGQVTCTACPPGHTGRRCESCVQGFEGNPLQPGDSCRKSTIQCDCDPRGTIPNAQCDANTRQCLCRTNVQGLRCGSCKAGHFFLDRSNKEGCLACNCMGITNQCTSSSYYRDVITPTFPNDGSHNFGLTNRRLSRMIKDGFTVDGSRNQITFNNFASVQRERESLFIQVPPRFRGDKVTSYGGRLKFTLEYNTAADSGQKYMDVDLEIISNNQRIYLLLNPSPNPQETNTYDILLREESFRMLDGSTPSRGSFLAMLAKIDGMLIRATHHSMMDSITLRDLSMEIAVPGPNGRRRAPEVESCTCPEGYTGLSCQECAAGYLRVQDSGSAIGRCVRCNCNGHATSCDPNSGKCLNCRDNTEGDRCERCIDGYYGDPTAGTPNDCRRCACPLTVDSNQFSPTCRLDPGFEVICDRCRVGYTGRDCGECAPGYVGNPREVGGSCQREEGKLFSFEGHWFHRADNIFYNWIFLS</sequence>
<feature type="disulfide bond" evidence="10">
    <location>
        <begin position="450"/>
        <end position="467"/>
    </location>
</feature>
<dbReference type="Gene3D" id="2.60.40.10">
    <property type="entry name" value="Immunoglobulins"/>
    <property type="match status" value="1"/>
</dbReference>
<dbReference type="OMA" id="RVEKCAC"/>
<dbReference type="PROSITE" id="PS50026">
    <property type="entry name" value="EGF_3"/>
    <property type="match status" value="1"/>
</dbReference>
<feature type="domain" description="Laminin IV type A" evidence="15">
    <location>
        <begin position="104"/>
        <end position="302"/>
    </location>
</feature>
<keyword evidence="6" id="KW-0084">Basement membrane</keyword>
<evidence type="ECO:0000256" key="8">
    <source>
        <dbReference type="ARBA" id="ARBA00023180"/>
    </source>
</evidence>
<dbReference type="PANTHER" id="PTHR10574">
    <property type="entry name" value="NETRIN/LAMININ-RELATED"/>
    <property type="match status" value="1"/>
</dbReference>
<keyword evidence="2" id="KW-0964">Secreted</keyword>
<evidence type="ECO:0000259" key="12">
    <source>
        <dbReference type="PROSITE" id="PS50026"/>
    </source>
</evidence>
<dbReference type="PROSITE" id="PS01248">
    <property type="entry name" value="EGF_LAM_1"/>
    <property type="match status" value="5"/>
</dbReference>
<dbReference type="AlphaFoldDB" id="V3ZCR3"/>
<dbReference type="Pfam" id="PF00053">
    <property type="entry name" value="EGF_laminin"/>
    <property type="match status" value="8"/>
</dbReference>
<dbReference type="FunFam" id="2.10.25.10:FF:000106">
    <property type="entry name" value="Heparan sulfate proteoglycan 2"/>
    <property type="match status" value="3"/>
</dbReference>
<evidence type="ECO:0000313" key="16">
    <source>
        <dbReference type="EMBL" id="ESO88858.1"/>
    </source>
</evidence>
<keyword evidence="4" id="KW-0732">Signal</keyword>
<feature type="domain" description="Laminin EGF-like" evidence="13">
    <location>
        <begin position="849"/>
        <end position="900"/>
    </location>
</feature>
<feature type="domain" description="Laminin EGF-like" evidence="13">
    <location>
        <begin position="1142"/>
        <end position="1191"/>
    </location>
</feature>
<evidence type="ECO:0000259" key="13">
    <source>
        <dbReference type="PROSITE" id="PS50027"/>
    </source>
</evidence>
<dbReference type="RefSeq" id="XP_009060525.1">
    <property type="nucleotide sequence ID" value="XM_009062277.1"/>
</dbReference>
<feature type="domain" description="Laminin EGF-like" evidence="13">
    <location>
        <begin position="737"/>
        <end position="786"/>
    </location>
</feature>
<dbReference type="GO" id="GO:0009887">
    <property type="term" value="P:animal organ morphogenesis"/>
    <property type="evidence" value="ECO:0007669"/>
    <property type="project" value="TreeGrafter"/>
</dbReference>
<feature type="domain" description="Laminin EGF-like" evidence="13">
    <location>
        <begin position="449"/>
        <end position="498"/>
    </location>
</feature>
<dbReference type="STRING" id="225164.V3ZCR3"/>
<dbReference type="InterPro" id="IPR002049">
    <property type="entry name" value="LE_dom"/>
</dbReference>
<evidence type="ECO:0000256" key="10">
    <source>
        <dbReference type="PROSITE-ProRule" id="PRU00076"/>
    </source>
</evidence>